<reference evidence="1 2" key="1">
    <citation type="journal article" date="2016" name="Nat. Commun.">
        <title>Extremotolerant tardigrade genome and improved radiotolerance of human cultured cells by tardigrade-unique protein.</title>
        <authorList>
            <person name="Hashimoto T."/>
            <person name="Horikawa D.D."/>
            <person name="Saito Y."/>
            <person name="Kuwahara H."/>
            <person name="Kozuka-Hata H."/>
            <person name="Shin-I T."/>
            <person name="Minakuchi Y."/>
            <person name="Ohishi K."/>
            <person name="Motoyama A."/>
            <person name="Aizu T."/>
            <person name="Enomoto A."/>
            <person name="Kondo K."/>
            <person name="Tanaka S."/>
            <person name="Hara Y."/>
            <person name="Koshikawa S."/>
            <person name="Sagara H."/>
            <person name="Miura T."/>
            <person name="Yokobori S."/>
            <person name="Miyagawa K."/>
            <person name="Suzuki Y."/>
            <person name="Kubo T."/>
            <person name="Oyama M."/>
            <person name="Kohara Y."/>
            <person name="Fujiyama A."/>
            <person name="Arakawa K."/>
            <person name="Katayama T."/>
            <person name="Toyoda A."/>
            <person name="Kunieda T."/>
        </authorList>
    </citation>
    <scope>NUCLEOTIDE SEQUENCE [LARGE SCALE GENOMIC DNA]</scope>
    <source>
        <strain evidence="1 2">YOKOZUNA-1</strain>
    </source>
</reference>
<proteinExistence type="predicted"/>
<name>A0A1D1V7A3_RAMVA</name>
<dbReference type="AlphaFoldDB" id="A0A1D1V7A3"/>
<gene>
    <name evidence="1" type="primary">RvY_06168-1</name>
    <name evidence="1" type="synonym">RvY_06168.1</name>
    <name evidence="1" type="ORF">RvY_06168</name>
</gene>
<sequence>MIENFLGFLTHLSNDPYASLRFRSRSSLVSSAGSTPPKMARLIWMPLTLPGTFALIEFRINL</sequence>
<evidence type="ECO:0000313" key="2">
    <source>
        <dbReference type="Proteomes" id="UP000186922"/>
    </source>
</evidence>
<keyword evidence="2" id="KW-1185">Reference proteome</keyword>
<organism evidence="1 2">
    <name type="scientific">Ramazzottius varieornatus</name>
    <name type="common">Water bear</name>
    <name type="synonym">Tardigrade</name>
    <dbReference type="NCBI Taxonomy" id="947166"/>
    <lineage>
        <taxon>Eukaryota</taxon>
        <taxon>Metazoa</taxon>
        <taxon>Ecdysozoa</taxon>
        <taxon>Tardigrada</taxon>
        <taxon>Eutardigrada</taxon>
        <taxon>Parachela</taxon>
        <taxon>Hypsibioidea</taxon>
        <taxon>Ramazzottiidae</taxon>
        <taxon>Ramazzottius</taxon>
    </lineage>
</organism>
<dbReference type="EMBL" id="BDGG01000002">
    <property type="protein sequence ID" value="GAU94388.1"/>
    <property type="molecule type" value="Genomic_DNA"/>
</dbReference>
<accession>A0A1D1V7A3</accession>
<protein>
    <submittedName>
        <fullName evidence="1">Uncharacterized protein</fullName>
    </submittedName>
</protein>
<comment type="caution">
    <text evidence="1">The sequence shown here is derived from an EMBL/GenBank/DDBJ whole genome shotgun (WGS) entry which is preliminary data.</text>
</comment>
<evidence type="ECO:0000313" key="1">
    <source>
        <dbReference type="EMBL" id="GAU94388.1"/>
    </source>
</evidence>
<dbReference type="Proteomes" id="UP000186922">
    <property type="component" value="Unassembled WGS sequence"/>
</dbReference>